<reference evidence="1 2" key="1">
    <citation type="submission" date="2016-10" db="EMBL/GenBank/DDBJ databases">
        <authorList>
            <person name="Varghese N."/>
            <person name="Submissions S."/>
        </authorList>
    </citation>
    <scope>NUCLEOTIDE SEQUENCE [LARGE SCALE GENOMIC DNA]</scope>
    <source>
        <strain evidence="2">YIM D21,KCTC 23444,ACCC 10710</strain>
    </source>
</reference>
<gene>
    <name evidence="1" type="ORF">SAMN04515678_106233</name>
</gene>
<proteinExistence type="predicted"/>
<sequence>MRRYIAQFTSEDGAVGSVASFFLLTCTLLVGGAAVDIANGWRVREILQSTAEAAAHGAAVRASEPRLSESPEAVAERISRQALRVAGLEDAWQHDSVVMGRIDDGQPFDAGVLPANAVRVTLRRTEERGTPEPLRLIFPFGFSPWSLQGDAVATFRAAPSARCGDPLLSLQARVDVSEKDVFAGICLYANGTVDYGDAPIWKNEDVAGLIDALVRTATSPDSLGVDLFGLNGGAVTARHLRDAVATATRNIHAASLDDISVLSDGSFRVQCDDRGVARLGDGFVVENAAIFADCPIRFGTDVRLKASLVVSNVTSLLTDLGEVELTPDALLPGSPPCMAGDGVRILLFADLDIVSDIPAIVSPDTPVGTLIEAAVAETGGILGDVLDVTGSLLGDVSEEVSRIASDFDLLPICVGLEPMLDRNTVMLR</sequence>
<evidence type="ECO:0000313" key="1">
    <source>
        <dbReference type="EMBL" id="SFE13084.1"/>
    </source>
</evidence>
<evidence type="ECO:0008006" key="3">
    <source>
        <dbReference type="Google" id="ProtNLM"/>
    </source>
</evidence>
<accession>A0A1I1Y0L0</accession>
<dbReference type="AlphaFoldDB" id="A0A1I1Y0L0"/>
<organism evidence="1 2">
    <name type="scientific">Roseivivax sediminis</name>
    <dbReference type="NCBI Taxonomy" id="936889"/>
    <lineage>
        <taxon>Bacteria</taxon>
        <taxon>Pseudomonadati</taxon>
        <taxon>Pseudomonadota</taxon>
        <taxon>Alphaproteobacteria</taxon>
        <taxon>Rhodobacterales</taxon>
        <taxon>Roseobacteraceae</taxon>
        <taxon>Roseivivax</taxon>
    </lineage>
</organism>
<dbReference type="OrthoDB" id="7823165at2"/>
<dbReference type="RefSeq" id="WP_149756051.1">
    <property type="nucleotide sequence ID" value="NZ_FOMS01000006.1"/>
</dbReference>
<name>A0A1I1Y0L0_9RHOB</name>
<dbReference type="Proteomes" id="UP000325289">
    <property type="component" value="Unassembled WGS sequence"/>
</dbReference>
<keyword evidence="2" id="KW-1185">Reference proteome</keyword>
<evidence type="ECO:0000313" key="2">
    <source>
        <dbReference type="Proteomes" id="UP000325289"/>
    </source>
</evidence>
<dbReference type="EMBL" id="FOMS01000006">
    <property type="protein sequence ID" value="SFE13084.1"/>
    <property type="molecule type" value="Genomic_DNA"/>
</dbReference>
<protein>
    <recommendedName>
        <fullName evidence="3">Flp pilus-assembly TadE/G-like</fullName>
    </recommendedName>
</protein>